<name>A0AA38MF63_9CUCU</name>
<organism evidence="1 2">
    <name type="scientific">Zophobas morio</name>
    <dbReference type="NCBI Taxonomy" id="2755281"/>
    <lineage>
        <taxon>Eukaryota</taxon>
        <taxon>Metazoa</taxon>
        <taxon>Ecdysozoa</taxon>
        <taxon>Arthropoda</taxon>
        <taxon>Hexapoda</taxon>
        <taxon>Insecta</taxon>
        <taxon>Pterygota</taxon>
        <taxon>Neoptera</taxon>
        <taxon>Endopterygota</taxon>
        <taxon>Coleoptera</taxon>
        <taxon>Polyphaga</taxon>
        <taxon>Cucujiformia</taxon>
        <taxon>Tenebrionidae</taxon>
        <taxon>Zophobas</taxon>
    </lineage>
</organism>
<gene>
    <name evidence="1" type="ORF">Zmor_013073</name>
</gene>
<proteinExistence type="predicted"/>
<dbReference type="AlphaFoldDB" id="A0AA38MF63"/>
<comment type="caution">
    <text evidence="1">The sequence shown here is derived from an EMBL/GenBank/DDBJ whole genome shotgun (WGS) entry which is preliminary data.</text>
</comment>
<reference evidence="1" key="1">
    <citation type="journal article" date="2023" name="G3 (Bethesda)">
        <title>Whole genome assemblies of Zophobas morio and Tenebrio molitor.</title>
        <authorList>
            <person name="Kaur S."/>
            <person name="Stinson S.A."/>
            <person name="diCenzo G.C."/>
        </authorList>
    </citation>
    <scope>NUCLEOTIDE SEQUENCE</scope>
    <source>
        <strain evidence="1">QUZm001</strain>
    </source>
</reference>
<evidence type="ECO:0000313" key="1">
    <source>
        <dbReference type="EMBL" id="KAJ3653841.1"/>
    </source>
</evidence>
<dbReference type="EMBL" id="JALNTZ010000004">
    <property type="protein sequence ID" value="KAJ3653841.1"/>
    <property type="molecule type" value="Genomic_DNA"/>
</dbReference>
<accession>A0AA38MF63</accession>
<protein>
    <submittedName>
        <fullName evidence="1">Uncharacterized protein</fullName>
    </submittedName>
</protein>
<sequence>MLERAGANVTYQRSDPVKARTQPTTLVRYLSDKKYSSAAHCPCIKSEPHLGILNRTKRSLEFKSGPRLSRIDIGCFMDSSLETRIRLFGTNGFGNLEHGRE</sequence>
<dbReference type="Proteomes" id="UP001168821">
    <property type="component" value="Unassembled WGS sequence"/>
</dbReference>
<keyword evidence="2" id="KW-1185">Reference proteome</keyword>
<evidence type="ECO:0000313" key="2">
    <source>
        <dbReference type="Proteomes" id="UP001168821"/>
    </source>
</evidence>